<dbReference type="InterPro" id="IPR012902">
    <property type="entry name" value="N_methyl_site"/>
</dbReference>
<dbReference type="Gene3D" id="3.30.700.10">
    <property type="entry name" value="Glycoprotein, Type 4 Pilin"/>
    <property type="match status" value="1"/>
</dbReference>
<protein>
    <submittedName>
        <fullName evidence="1">Putative prepilin-type N-terminal cleavage/methylation domain protein</fullName>
    </submittedName>
</protein>
<gene>
    <name evidence="1" type="ORF">MAIT1_01722</name>
</gene>
<evidence type="ECO:0000313" key="2">
    <source>
        <dbReference type="Proteomes" id="UP000194003"/>
    </source>
</evidence>
<evidence type="ECO:0000313" key="1">
    <source>
        <dbReference type="EMBL" id="OSM01702.1"/>
    </source>
</evidence>
<reference evidence="1 2" key="1">
    <citation type="journal article" date="2016" name="BMC Genomics">
        <title>Combined genomic and structural analyses of a cultured magnetotactic bacterium reveals its niche adaptation to a dynamic environment.</title>
        <authorList>
            <person name="Araujo A.C."/>
            <person name="Morillo V."/>
            <person name="Cypriano J."/>
            <person name="Teixeira L.C."/>
            <person name="Leao P."/>
            <person name="Lyra S."/>
            <person name="Almeida L.G."/>
            <person name="Bazylinski D.A."/>
            <person name="Vasconcellos A.T."/>
            <person name="Abreu F."/>
            <person name="Lins U."/>
        </authorList>
    </citation>
    <scope>NUCLEOTIDE SEQUENCE [LARGE SCALE GENOMIC DNA]</scope>
    <source>
        <strain evidence="1 2">IT-1</strain>
    </source>
</reference>
<comment type="caution">
    <text evidence="1">The sequence shown here is derived from an EMBL/GenBank/DDBJ whole genome shotgun (WGS) entry which is preliminary data.</text>
</comment>
<dbReference type="InterPro" id="IPR045584">
    <property type="entry name" value="Pilin-like"/>
</dbReference>
<dbReference type="STRING" id="1434232.MAIT1_01722"/>
<dbReference type="SUPFAM" id="SSF54523">
    <property type="entry name" value="Pili subunits"/>
    <property type="match status" value="1"/>
</dbReference>
<name>A0A1Y2K156_9PROT</name>
<keyword evidence="2" id="KW-1185">Reference proteome</keyword>
<sequence length="137" mass="14539">MAGFTLMESIVVIAILGILAATISTKYLATDDTGGQGPSRLTRDIRKTQARSMTFGGLCHIKQLTTDSYQMQCDSGSNADAVTLTGYSISSFDLRYNSIGEPTLTGANPITVTKDDSGVVTEISINMVTGYPMESTP</sequence>
<dbReference type="AlphaFoldDB" id="A0A1Y2K156"/>
<dbReference type="NCBIfam" id="TIGR02532">
    <property type="entry name" value="IV_pilin_GFxxxE"/>
    <property type="match status" value="1"/>
</dbReference>
<proteinExistence type="predicted"/>
<accession>A0A1Y2K156</accession>
<organism evidence="1 2">
    <name type="scientific">Magnetofaba australis IT-1</name>
    <dbReference type="NCBI Taxonomy" id="1434232"/>
    <lineage>
        <taxon>Bacteria</taxon>
        <taxon>Pseudomonadati</taxon>
        <taxon>Pseudomonadota</taxon>
        <taxon>Magnetococcia</taxon>
        <taxon>Magnetococcales</taxon>
        <taxon>Magnetococcaceae</taxon>
        <taxon>Magnetofaba</taxon>
    </lineage>
</organism>
<dbReference type="EMBL" id="LVJN01000020">
    <property type="protein sequence ID" value="OSM01702.1"/>
    <property type="molecule type" value="Genomic_DNA"/>
</dbReference>
<dbReference type="Proteomes" id="UP000194003">
    <property type="component" value="Unassembled WGS sequence"/>
</dbReference>